<evidence type="ECO:0000313" key="6">
    <source>
        <dbReference type="Proteomes" id="UP001589862"/>
    </source>
</evidence>
<dbReference type="CDD" id="cd00886">
    <property type="entry name" value="MogA_MoaB"/>
    <property type="match status" value="1"/>
</dbReference>
<dbReference type="Gene3D" id="3.90.1170.40">
    <property type="entry name" value="Molybdopterin biosynthesis MoaE subunit"/>
    <property type="match status" value="1"/>
</dbReference>
<comment type="caution">
    <text evidence="5">The sequence shown here is derived from an EMBL/GenBank/DDBJ whole genome shotgun (WGS) entry which is preliminary data.</text>
</comment>
<comment type="pathway">
    <text evidence="1">Cofactor biosynthesis; molybdopterin biosynthesis.</text>
</comment>
<evidence type="ECO:0000313" key="5">
    <source>
        <dbReference type="EMBL" id="MFC0581477.1"/>
    </source>
</evidence>
<feature type="region of interest" description="Disordered" evidence="3">
    <location>
        <begin position="172"/>
        <end position="191"/>
    </location>
</feature>
<dbReference type="Pfam" id="PF00994">
    <property type="entry name" value="MoCF_biosynth"/>
    <property type="match status" value="1"/>
</dbReference>
<gene>
    <name evidence="5" type="ORF">ACFFFR_03600</name>
</gene>
<dbReference type="InterPro" id="IPR003448">
    <property type="entry name" value="Mopterin_biosynth_MoaE"/>
</dbReference>
<feature type="domain" description="MoaB/Mog" evidence="4">
    <location>
        <begin position="24"/>
        <end position="167"/>
    </location>
</feature>
<evidence type="ECO:0000259" key="4">
    <source>
        <dbReference type="SMART" id="SM00852"/>
    </source>
</evidence>
<dbReference type="PANTHER" id="PTHR43764:SF1">
    <property type="entry name" value="MOLYBDOPTERIN MOLYBDOTRANSFERASE"/>
    <property type="match status" value="1"/>
</dbReference>
<keyword evidence="2" id="KW-0501">Molybdenum cofactor biosynthesis</keyword>
<dbReference type="Pfam" id="PF02391">
    <property type="entry name" value="MoaE"/>
    <property type="match status" value="1"/>
</dbReference>
<dbReference type="SMART" id="SM00852">
    <property type="entry name" value="MoCF_biosynth"/>
    <property type="match status" value="1"/>
</dbReference>
<dbReference type="Proteomes" id="UP001589862">
    <property type="component" value="Unassembled WGS sequence"/>
</dbReference>
<sequence>MPEAAHEYQPADEDIRDPQARVLAPVIVSTRAAQGIYEDASAKVIKQYGTDAGFVVRPPVIIPDGEAVLAVLTELLTQIEPAVIITSGGTGLSLDDMTPEFTAPLLEKEIPGIMEAIREHGRSKTPFAALSRGVAGVAGTTVVVNLPGSPKAVQDGMEVLATLLPHLCDQVAGKRSGHPAPHADGKEPTTSVREADVEHTEKNAAIAYADEPGTVVHASVSETAIDPARAEAEVASEYYGAVVSFSGVVRNHDGGKDVQKLSYSHHPSATELVSALAQQVGERHPGTRLWVSHRVGQLAIGDYALVASAASAHRAEAFAACQDLVETIKYQLPIWKEQFFSDGNVEWVGIGDDDTKQG</sequence>
<dbReference type="NCBIfam" id="TIGR00177">
    <property type="entry name" value="molyb_syn"/>
    <property type="match status" value="1"/>
</dbReference>
<evidence type="ECO:0000256" key="3">
    <source>
        <dbReference type="SAM" id="MobiDB-lite"/>
    </source>
</evidence>
<dbReference type="InterPro" id="IPR036425">
    <property type="entry name" value="MoaB/Mog-like_dom_sf"/>
</dbReference>
<name>A0ABV6PAQ5_9MICC</name>
<feature type="compositionally biased region" description="Basic and acidic residues" evidence="3">
    <location>
        <begin position="181"/>
        <end position="191"/>
    </location>
</feature>
<dbReference type="InterPro" id="IPR036563">
    <property type="entry name" value="MoaE_sf"/>
</dbReference>
<dbReference type="InterPro" id="IPR051920">
    <property type="entry name" value="MPT_Adenylyltrnsfr/MoaC-Rel"/>
</dbReference>
<accession>A0ABV6PAQ5</accession>
<protein>
    <submittedName>
        <fullName evidence="5">Molybdenum cofactor biosynthesis protein MoaE</fullName>
    </submittedName>
</protein>
<dbReference type="EMBL" id="JBHLUB010000004">
    <property type="protein sequence ID" value="MFC0581477.1"/>
    <property type="molecule type" value="Genomic_DNA"/>
</dbReference>
<dbReference type="SUPFAM" id="SSF54690">
    <property type="entry name" value="Molybdopterin synthase subunit MoaE"/>
    <property type="match status" value="1"/>
</dbReference>
<dbReference type="RefSeq" id="WP_377458165.1">
    <property type="nucleotide sequence ID" value="NZ_JBHLUB010000004.1"/>
</dbReference>
<proteinExistence type="predicted"/>
<reference evidence="5 6" key="1">
    <citation type="submission" date="2024-09" db="EMBL/GenBank/DDBJ databases">
        <authorList>
            <person name="Sun Q."/>
            <person name="Mori K."/>
        </authorList>
    </citation>
    <scope>NUCLEOTIDE SEQUENCE [LARGE SCALE GENOMIC DNA]</scope>
    <source>
        <strain evidence="5 6">NCAIM B.02604</strain>
    </source>
</reference>
<dbReference type="PANTHER" id="PTHR43764">
    <property type="entry name" value="MOLYBDENUM COFACTOR BIOSYNTHESIS"/>
    <property type="match status" value="1"/>
</dbReference>
<dbReference type="SUPFAM" id="SSF53218">
    <property type="entry name" value="Molybdenum cofactor biosynthesis proteins"/>
    <property type="match status" value="1"/>
</dbReference>
<evidence type="ECO:0000256" key="2">
    <source>
        <dbReference type="ARBA" id="ARBA00023150"/>
    </source>
</evidence>
<organism evidence="5 6">
    <name type="scientific">Micrococcoides hystricis</name>
    <dbReference type="NCBI Taxonomy" id="1572761"/>
    <lineage>
        <taxon>Bacteria</taxon>
        <taxon>Bacillati</taxon>
        <taxon>Actinomycetota</taxon>
        <taxon>Actinomycetes</taxon>
        <taxon>Micrococcales</taxon>
        <taxon>Micrococcaceae</taxon>
        <taxon>Micrococcoides</taxon>
    </lineage>
</organism>
<dbReference type="InterPro" id="IPR001453">
    <property type="entry name" value="MoaB/Mog_dom"/>
</dbReference>
<keyword evidence="6" id="KW-1185">Reference proteome</keyword>
<evidence type="ECO:0000256" key="1">
    <source>
        <dbReference type="ARBA" id="ARBA00005046"/>
    </source>
</evidence>
<dbReference type="CDD" id="cd00756">
    <property type="entry name" value="MoaE"/>
    <property type="match status" value="1"/>
</dbReference>
<dbReference type="Gene3D" id="3.40.980.10">
    <property type="entry name" value="MoaB/Mog-like domain"/>
    <property type="match status" value="1"/>
</dbReference>